<dbReference type="EMBL" id="JASAYJ010000018">
    <property type="protein sequence ID" value="MDP8187729.1"/>
    <property type="molecule type" value="Genomic_DNA"/>
</dbReference>
<reference evidence="1" key="1">
    <citation type="journal article" date="2023" name="Front. Microbiol.">
        <title>Phylogeography and host specificity of Pasteurellaceae pathogenic to sea-farmed fish in the north-east Atlantic.</title>
        <authorList>
            <person name="Gulla S."/>
            <person name="Colquhoun D.J."/>
            <person name="Olsen A.B."/>
            <person name="Spilsberg B."/>
            <person name="Lagesen K."/>
            <person name="Aakesson C.P."/>
            <person name="Strom S."/>
            <person name="Manji F."/>
            <person name="Birkbeck T.H."/>
            <person name="Nilsen H.K."/>
        </authorList>
    </citation>
    <scope>NUCLEOTIDE SEQUENCE</scope>
    <source>
        <strain evidence="1">VIB1234</strain>
    </source>
</reference>
<dbReference type="InterPro" id="IPR024400">
    <property type="entry name" value="DUF2635"/>
</dbReference>
<dbReference type="AlphaFoldDB" id="A0AAW8CN23"/>
<comment type="caution">
    <text evidence="1">The sequence shown here is derived from an EMBL/GenBank/DDBJ whole genome shotgun (WGS) entry which is preliminary data.</text>
</comment>
<organism evidence="1 2">
    <name type="scientific">Pasteurella atlantica</name>
    <dbReference type="NCBI Taxonomy" id="2827233"/>
    <lineage>
        <taxon>Bacteria</taxon>
        <taxon>Pseudomonadati</taxon>
        <taxon>Pseudomonadota</taxon>
        <taxon>Gammaproteobacteria</taxon>
        <taxon>Pasteurellales</taxon>
        <taxon>Pasteurellaceae</taxon>
        <taxon>Pasteurella</taxon>
    </lineage>
</organism>
<name>A0AAW8CN23_9PAST</name>
<evidence type="ECO:0000313" key="2">
    <source>
        <dbReference type="Proteomes" id="UP001230466"/>
    </source>
</evidence>
<proteinExistence type="predicted"/>
<gene>
    <name evidence="1" type="ORF">QJU78_08120</name>
</gene>
<dbReference type="Proteomes" id="UP001230466">
    <property type="component" value="Unassembled WGS sequence"/>
</dbReference>
<dbReference type="RefSeq" id="WP_211598674.1">
    <property type="nucleotide sequence ID" value="NZ_JAGRQI010000017.1"/>
</dbReference>
<sequence>MKVKAINGVKVPFEHRPHQYIEQEVVEVENSVYYQRRIADGDLVKVTETQTKAKNKEVK</sequence>
<evidence type="ECO:0000313" key="1">
    <source>
        <dbReference type="EMBL" id="MDP8187729.1"/>
    </source>
</evidence>
<dbReference type="Pfam" id="PF10948">
    <property type="entry name" value="DUF2635"/>
    <property type="match status" value="1"/>
</dbReference>
<protein>
    <submittedName>
        <fullName evidence="1">DUF2635 domain-containing protein</fullName>
    </submittedName>
</protein>
<accession>A0AAW8CN23</accession>